<sequence>MHIKEITTDKEFDSVKNEWIDFEKKVDNKNITSSYLWQRTWWKHFGHVNNDQYGYDKKLSILFLYNGKKELRAIVPFCIVRRKLKKIFYYTIVEFVAQQWGATYLDIISDDLLKNESDYIFDWLEINRKYDLIHLCYIPKFTSNFDLKSENTTILSACPEIKT</sequence>
<reference evidence="1" key="1">
    <citation type="journal article" date="2014" name="Front. Microbiol.">
        <title>High frequency of phylogenetically diverse reductive dehalogenase-homologous genes in deep subseafloor sedimentary metagenomes.</title>
        <authorList>
            <person name="Kawai M."/>
            <person name="Futagami T."/>
            <person name="Toyoda A."/>
            <person name="Takaki Y."/>
            <person name="Nishi S."/>
            <person name="Hori S."/>
            <person name="Arai W."/>
            <person name="Tsubouchi T."/>
            <person name="Morono Y."/>
            <person name="Uchiyama I."/>
            <person name="Ito T."/>
            <person name="Fujiyama A."/>
            <person name="Inagaki F."/>
            <person name="Takami H."/>
        </authorList>
    </citation>
    <scope>NUCLEOTIDE SEQUENCE</scope>
    <source>
        <strain evidence="1">Expedition CK06-06</strain>
    </source>
</reference>
<gene>
    <name evidence="1" type="ORF">S01H4_34221</name>
</gene>
<evidence type="ECO:0008006" key="2">
    <source>
        <dbReference type="Google" id="ProtNLM"/>
    </source>
</evidence>
<dbReference type="EMBL" id="BART01018096">
    <property type="protein sequence ID" value="GAG85853.1"/>
    <property type="molecule type" value="Genomic_DNA"/>
</dbReference>
<proteinExistence type="predicted"/>
<name>X1BP49_9ZZZZ</name>
<evidence type="ECO:0000313" key="1">
    <source>
        <dbReference type="EMBL" id="GAG85853.1"/>
    </source>
</evidence>
<dbReference type="AlphaFoldDB" id="X1BP49"/>
<organism evidence="1">
    <name type="scientific">marine sediment metagenome</name>
    <dbReference type="NCBI Taxonomy" id="412755"/>
    <lineage>
        <taxon>unclassified sequences</taxon>
        <taxon>metagenomes</taxon>
        <taxon>ecological metagenomes</taxon>
    </lineage>
</organism>
<accession>X1BP49</accession>
<comment type="caution">
    <text evidence="1">The sequence shown here is derived from an EMBL/GenBank/DDBJ whole genome shotgun (WGS) entry which is preliminary data.</text>
</comment>
<protein>
    <recommendedName>
        <fullName evidence="2">BioF2-like acetyltransferase domain-containing protein</fullName>
    </recommendedName>
</protein>